<dbReference type="ExpressionAtlas" id="A0A1D6K1B7">
    <property type="expression patterns" value="baseline and differential"/>
</dbReference>
<evidence type="ECO:0000313" key="7">
    <source>
        <dbReference type="EMBL" id="ONL97560.1"/>
    </source>
</evidence>
<dbReference type="KEGG" id="zma:103634602"/>
<evidence type="ECO:0000256" key="3">
    <source>
        <dbReference type="ARBA" id="ARBA00023125"/>
    </source>
</evidence>
<dbReference type="PANTHER" id="PTHR31744:SF215">
    <property type="entry name" value="PROTEIN, PUTATIVE, EXPRESSED-RELATED"/>
    <property type="match status" value="1"/>
</dbReference>
<dbReference type="EnsemblPlants" id="Zm00001eb015570_T002">
    <property type="protein sequence ID" value="Zm00001eb015570_P002"/>
    <property type="gene ID" value="Zm00001eb015570"/>
</dbReference>
<dbReference type="STRING" id="4577.A0A1D6K1B7"/>
<evidence type="ECO:0000256" key="5">
    <source>
        <dbReference type="ARBA" id="ARBA00023242"/>
    </source>
</evidence>
<dbReference type="IntAct" id="A0A1D6K1B7">
    <property type="interactions" value="1"/>
</dbReference>
<dbReference type="Pfam" id="PF02365">
    <property type="entry name" value="NAM"/>
    <property type="match status" value="1"/>
</dbReference>
<evidence type="ECO:0000256" key="2">
    <source>
        <dbReference type="ARBA" id="ARBA00023015"/>
    </source>
</evidence>
<protein>
    <recommendedName>
        <fullName evidence="6">NAC domain-containing protein</fullName>
    </recommendedName>
</protein>
<dbReference type="GO" id="GO:0003677">
    <property type="term" value="F:DNA binding"/>
    <property type="evidence" value="ECO:0007669"/>
    <property type="project" value="UniProtKB-KW"/>
</dbReference>
<keyword evidence="3" id="KW-0238">DNA-binding</keyword>
<dbReference type="GeneID" id="103634602"/>
<dbReference type="PROSITE" id="PS51005">
    <property type="entry name" value="NAC"/>
    <property type="match status" value="1"/>
</dbReference>
<comment type="subcellular location">
    <subcellularLocation>
        <location evidence="1">Nucleus</location>
    </subcellularLocation>
</comment>
<name>A0A1D6K1B7_MAIZE</name>
<keyword evidence="10" id="KW-1267">Proteomics identification</keyword>
<dbReference type="InterPro" id="IPR003441">
    <property type="entry name" value="NAC-dom"/>
</dbReference>
<gene>
    <name evidence="8" type="primary">LOC103634602</name>
    <name evidence="7" type="ORF">ZEAMMB73_Zm00001d028995</name>
</gene>
<dbReference type="RefSeq" id="XP_008655235.1">
    <property type="nucleotide sequence ID" value="XM_008657013.3"/>
</dbReference>
<keyword evidence="2" id="KW-0805">Transcription regulation</keyword>
<dbReference type="PaxDb" id="4577-GRMZM2G031001_P01"/>
<dbReference type="OrthoDB" id="1424968at2759"/>
<dbReference type="FunCoup" id="A0A1D6K1B7">
    <property type="interactions" value="1354"/>
</dbReference>
<dbReference type="eggNOG" id="ENOG502QSPY">
    <property type="taxonomic scope" value="Eukaryota"/>
</dbReference>
<evidence type="ECO:0007829" key="10">
    <source>
        <dbReference type="PeptideAtlas" id="A0A1D6K1B7"/>
    </source>
</evidence>
<keyword evidence="4" id="KW-0804">Transcription</keyword>
<dbReference type="EnsemblPlants" id="Zm00001eb015570_T001">
    <property type="protein sequence ID" value="Zm00001eb015570_P001"/>
    <property type="gene ID" value="Zm00001eb015570"/>
</dbReference>
<evidence type="ECO:0000259" key="6">
    <source>
        <dbReference type="PROSITE" id="PS51005"/>
    </source>
</evidence>
<dbReference type="Gene3D" id="2.170.150.80">
    <property type="entry name" value="NAC domain"/>
    <property type="match status" value="1"/>
</dbReference>
<evidence type="ECO:0000313" key="9">
    <source>
        <dbReference type="Proteomes" id="UP000007305"/>
    </source>
</evidence>
<dbReference type="Gramene" id="Zm00001eb015570_T002">
    <property type="protein sequence ID" value="Zm00001eb015570_P002"/>
    <property type="gene ID" value="Zm00001eb015570"/>
</dbReference>
<dbReference type="Proteomes" id="UP000007305">
    <property type="component" value="Chromosome 1"/>
</dbReference>
<evidence type="ECO:0000256" key="4">
    <source>
        <dbReference type="ARBA" id="ARBA00023163"/>
    </source>
</evidence>
<dbReference type="PANTHER" id="PTHR31744">
    <property type="entry name" value="PROTEIN CUP-SHAPED COTYLEDON 2-RELATED"/>
    <property type="match status" value="1"/>
</dbReference>
<feature type="domain" description="NAC" evidence="6">
    <location>
        <begin position="23"/>
        <end position="173"/>
    </location>
</feature>
<dbReference type="GO" id="GO:0006355">
    <property type="term" value="P:regulation of DNA-templated transcription"/>
    <property type="evidence" value="ECO:0007669"/>
    <property type="project" value="InterPro"/>
</dbReference>
<dbReference type="EMBL" id="CM007647">
    <property type="protein sequence ID" value="ONL97560.1"/>
    <property type="molecule type" value="Genomic_DNA"/>
</dbReference>
<sequence length="351" mass="38917">MSEVSVINQAEVEDAGAGQLMDLPPGFRFHPTDEEIISHYLTHKALDHRFVSGVIGEVDLNRIEPWDLPGRAKMGEKEWYFFCHKDRKYPTGTRTNRATETGYWKATGKDKEIFRGRGVLVGMKKTLVFYRGRAPRGEKTGWVMHEFRLEGRLPQPLPRSAKDEWAVCKVFNKELQAARSEPLLAAAGAAELERVGSLGFLNELLDSAELPALVGADVDEVIDFKGPAPASVPDASYLPVKMEEHALLQMQQCQYQPPPPMFYPSQYFSLPAMNSGHLPPAIRRYCKAEQQVVSAQTASVISPSRETGLSTDPNAAGGYAEISSAATPSSSHQFLPELDDPALNLADLWKY</sequence>
<dbReference type="AlphaFoldDB" id="A0A1D6K1B7"/>
<reference evidence="7 9" key="1">
    <citation type="submission" date="2015-12" db="EMBL/GenBank/DDBJ databases">
        <title>Update maize B73 reference genome by single molecule sequencing technologies.</title>
        <authorList>
            <consortium name="Maize Genome Sequencing Project"/>
            <person name="Ware D."/>
        </authorList>
    </citation>
    <scope>NUCLEOTIDE SEQUENCE [LARGE SCALE GENOMIC DNA]</scope>
    <source>
        <strain evidence="9">cv. B73</strain>
        <tissue evidence="7">Seedling</tissue>
    </source>
</reference>
<dbReference type="SUPFAM" id="SSF101941">
    <property type="entry name" value="NAC domain"/>
    <property type="match status" value="1"/>
</dbReference>
<dbReference type="InterPro" id="IPR036093">
    <property type="entry name" value="NAC_dom_sf"/>
</dbReference>
<reference evidence="8" key="3">
    <citation type="submission" date="2021-05" db="UniProtKB">
        <authorList>
            <consortium name="EnsemblPlants"/>
        </authorList>
    </citation>
    <scope>IDENTIFICATION</scope>
    <source>
        <strain evidence="8">cv. B73</strain>
    </source>
</reference>
<dbReference type="Gramene" id="Zm00001eb015570_T001">
    <property type="protein sequence ID" value="Zm00001eb015570_P001"/>
    <property type="gene ID" value="Zm00001eb015570"/>
</dbReference>
<evidence type="ECO:0000313" key="8">
    <source>
        <dbReference type="EnsemblPlants" id="Zm00001eb015570_P002"/>
    </source>
</evidence>
<dbReference type="GO" id="GO:0005634">
    <property type="term" value="C:nucleus"/>
    <property type="evidence" value="ECO:0007669"/>
    <property type="project" value="UniProtKB-SubCell"/>
</dbReference>
<organism evidence="8 9">
    <name type="scientific">Zea mays</name>
    <name type="common">Maize</name>
    <dbReference type="NCBI Taxonomy" id="4577"/>
    <lineage>
        <taxon>Eukaryota</taxon>
        <taxon>Viridiplantae</taxon>
        <taxon>Streptophyta</taxon>
        <taxon>Embryophyta</taxon>
        <taxon>Tracheophyta</taxon>
        <taxon>Spermatophyta</taxon>
        <taxon>Magnoliopsida</taxon>
        <taxon>Liliopsida</taxon>
        <taxon>Poales</taxon>
        <taxon>Poaceae</taxon>
        <taxon>PACMAD clade</taxon>
        <taxon>Panicoideae</taxon>
        <taxon>Andropogonodae</taxon>
        <taxon>Andropogoneae</taxon>
        <taxon>Tripsacinae</taxon>
        <taxon>Zea</taxon>
    </lineage>
</organism>
<dbReference type="OMA" id="PAKMEEH"/>
<dbReference type="SMR" id="A0A1D6K1B7"/>
<keyword evidence="5" id="KW-0539">Nucleus</keyword>
<proteinExistence type="evidence at protein level"/>
<evidence type="ECO:0000256" key="1">
    <source>
        <dbReference type="ARBA" id="ARBA00004123"/>
    </source>
</evidence>
<keyword evidence="9" id="KW-1185">Reference proteome</keyword>
<accession>A0A1D6K1B7</accession>
<dbReference type="FunFam" id="2.170.150.80:FF:000006">
    <property type="entry name" value="NAC domain-containing protein 100-like"/>
    <property type="match status" value="1"/>
</dbReference>
<reference evidence="8" key="2">
    <citation type="submission" date="2019-07" db="EMBL/GenBank/DDBJ databases">
        <authorList>
            <person name="Seetharam A."/>
            <person name="Woodhouse M."/>
            <person name="Cannon E."/>
        </authorList>
    </citation>
    <scope>NUCLEOTIDE SEQUENCE [LARGE SCALE GENOMIC DNA]</scope>
    <source>
        <strain evidence="8">cv. B73</strain>
    </source>
</reference>